<comment type="function">
    <text evidence="2">Antitoxin component of a type II toxin-antitoxin (TA) system.</text>
</comment>
<evidence type="ECO:0000313" key="5">
    <source>
        <dbReference type="Proteomes" id="UP000293925"/>
    </source>
</evidence>
<dbReference type="Proteomes" id="UP000293925">
    <property type="component" value="Unassembled WGS sequence"/>
</dbReference>
<dbReference type="InterPro" id="IPR051405">
    <property type="entry name" value="phD/YefM_antitoxin"/>
</dbReference>
<name>A0A4R0PYY1_9SPHI</name>
<gene>
    <name evidence="4" type="ORF">EZ456_14890</name>
</gene>
<dbReference type="OrthoDB" id="1524837at2"/>
<dbReference type="PANTHER" id="PTHR33713">
    <property type="entry name" value="ANTITOXIN YAFN-RELATED"/>
    <property type="match status" value="1"/>
</dbReference>
<keyword evidence="3" id="KW-0472">Membrane</keyword>
<dbReference type="InterPro" id="IPR036165">
    <property type="entry name" value="YefM-like_sf"/>
</dbReference>
<protein>
    <recommendedName>
        <fullName evidence="2">Antitoxin</fullName>
    </recommendedName>
</protein>
<dbReference type="Gene3D" id="3.40.1620.10">
    <property type="entry name" value="YefM-like domain"/>
    <property type="match status" value="1"/>
</dbReference>
<comment type="caution">
    <text evidence="4">The sequence shown here is derived from an EMBL/GenBank/DDBJ whole genome shotgun (WGS) entry which is preliminary data.</text>
</comment>
<keyword evidence="5" id="KW-1185">Reference proteome</keyword>
<reference evidence="4 5" key="1">
    <citation type="submission" date="2019-02" db="EMBL/GenBank/DDBJ databases">
        <title>Pedobacter sp. RP-3-21 sp. nov., isolated from Arctic soil.</title>
        <authorList>
            <person name="Dahal R.H."/>
        </authorList>
    </citation>
    <scope>NUCLEOTIDE SEQUENCE [LARGE SCALE GENOMIC DNA]</scope>
    <source>
        <strain evidence="4 5">RP-3-21</strain>
    </source>
</reference>
<feature type="transmembrane region" description="Helical" evidence="3">
    <location>
        <begin position="6"/>
        <end position="27"/>
    </location>
</feature>
<dbReference type="Pfam" id="PF02604">
    <property type="entry name" value="PhdYeFM_antitox"/>
    <property type="match status" value="1"/>
</dbReference>
<evidence type="ECO:0000256" key="1">
    <source>
        <dbReference type="ARBA" id="ARBA00009981"/>
    </source>
</evidence>
<evidence type="ECO:0000256" key="2">
    <source>
        <dbReference type="RuleBase" id="RU362080"/>
    </source>
</evidence>
<accession>A0A4R0PYY1</accession>
<evidence type="ECO:0000256" key="3">
    <source>
        <dbReference type="SAM" id="Phobius"/>
    </source>
</evidence>
<dbReference type="EMBL" id="SJSO01000012">
    <property type="protein sequence ID" value="TCD25545.1"/>
    <property type="molecule type" value="Genomic_DNA"/>
</dbReference>
<keyword evidence="3" id="KW-1133">Transmembrane helix</keyword>
<dbReference type="SUPFAM" id="SSF143120">
    <property type="entry name" value="YefM-like"/>
    <property type="match status" value="1"/>
</dbReference>
<comment type="similarity">
    <text evidence="1 2">Belongs to the phD/YefM antitoxin family.</text>
</comment>
<organism evidence="4 5">
    <name type="scientific">Pedobacter psychrodurus</name>
    <dbReference type="NCBI Taxonomy" id="2530456"/>
    <lineage>
        <taxon>Bacteria</taxon>
        <taxon>Pseudomonadati</taxon>
        <taxon>Bacteroidota</taxon>
        <taxon>Sphingobacteriia</taxon>
        <taxon>Sphingobacteriales</taxon>
        <taxon>Sphingobacteriaceae</taxon>
        <taxon>Pedobacter</taxon>
    </lineage>
</organism>
<evidence type="ECO:0000313" key="4">
    <source>
        <dbReference type="EMBL" id="TCD25545.1"/>
    </source>
</evidence>
<keyword evidence="3" id="KW-0812">Transmembrane</keyword>
<dbReference type="PANTHER" id="PTHR33713:SF6">
    <property type="entry name" value="ANTITOXIN YEFM"/>
    <property type="match status" value="1"/>
</dbReference>
<proteinExistence type="inferred from homology"/>
<sequence length="123" mass="14302">MLRKSFVDLWMLVFIWFFVHNDVHLIVRKFYIMKAVTISSLRTNMKSYFDEISATEDVLIVPRNNNEDDAVVVISIKEYNALTETAHLMSTEANRKRLENSIESLKVGNTRRFSLEDGKSVEA</sequence>
<dbReference type="InterPro" id="IPR006442">
    <property type="entry name" value="Antitoxin_Phd/YefM"/>
</dbReference>
<dbReference type="Gene3D" id="6.10.250.330">
    <property type="match status" value="1"/>
</dbReference>
<dbReference type="AlphaFoldDB" id="A0A4R0PYY1"/>